<dbReference type="AlphaFoldDB" id="A0A3Q9URL1"/>
<gene>
    <name evidence="2" type="ORF">C1I64_10705</name>
</gene>
<dbReference type="Proteomes" id="UP000285317">
    <property type="component" value="Chromosome"/>
</dbReference>
<evidence type="ECO:0000313" key="2">
    <source>
        <dbReference type="EMBL" id="AZZ52467.1"/>
    </source>
</evidence>
<evidence type="ECO:0000256" key="1">
    <source>
        <dbReference type="SAM" id="Phobius"/>
    </source>
</evidence>
<dbReference type="KEGG" id="rfs:C1I64_10705"/>
<accession>A0A3Q9URL1</accession>
<evidence type="ECO:0000313" key="3">
    <source>
        <dbReference type="Proteomes" id="UP000285317"/>
    </source>
</evidence>
<keyword evidence="1" id="KW-0472">Membrane</keyword>
<reference evidence="2 3" key="1">
    <citation type="submission" date="2018-03" db="EMBL/GenBank/DDBJ databases">
        <title>Bacteriophage NCPPB3778 and a type I-E CRISPR drive the evolution of the US Biological Select Agent, Rathayibacter toxicus.</title>
        <authorList>
            <person name="Davis E.W.II."/>
            <person name="Tabima J.F."/>
            <person name="Weisberg A.J."/>
            <person name="Dantas Lopes L."/>
            <person name="Wiseman M.S."/>
            <person name="Wiseman M.S."/>
            <person name="Pupko T."/>
            <person name="Belcher M.S."/>
            <person name="Sechler A.J."/>
            <person name="Tancos M.A."/>
            <person name="Schroeder B.K."/>
            <person name="Murray T.D."/>
            <person name="Luster D.G."/>
            <person name="Schneider W.L."/>
            <person name="Rogers E."/>
            <person name="Andreote F.D."/>
            <person name="Grunwald N.J."/>
            <person name="Putnam M.L."/>
            <person name="Chang J.H."/>
        </authorList>
    </citation>
    <scope>NUCLEOTIDE SEQUENCE [LARGE SCALE GENOMIC DNA]</scope>
    <source>
        <strain evidence="2 3">DSM 15932</strain>
    </source>
</reference>
<organism evidence="2 3">
    <name type="scientific">Rathayibacter festucae DSM 15932</name>
    <dbReference type="NCBI Taxonomy" id="1328866"/>
    <lineage>
        <taxon>Bacteria</taxon>
        <taxon>Bacillati</taxon>
        <taxon>Actinomycetota</taxon>
        <taxon>Actinomycetes</taxon>
        <taxon>Micrococcales</taxon>
        <taxon>Microbacteriaceae</taxon>
        <taxon>Rathayibacter</taxon>
    </lineage>
</organism>
<keyword evidence="1" id="KW-1133">Transmembrane helix</keyword>
<feature type="transmembrane region" description="Helical" evidence="1">
    <location>
        <begin position="57"/>
        <end position="78"/>
    </location>
</feature>
<feature type="transmembrane region" description="Helical" evidence="1">
    <location>
        <begin position="28"/>
        <end position="50"/>
    </location>
</feature>
<proteinExistence type="predicted"/>
<protein>
    <submittedName>
        <fullName evidence="2">Uncharacterized protein</fullName>
    </submittedName>
</protein>
<dbReference type="RefSeq" id="WP_123447587.1">
    <property type="nucleotide sequence ID" value="NZ_CP028137.1"/>
</dbReference>
<name>A0A3Q9URL1_9MICO</name>
<keyword evidence="1" id="KW-0812">Transmembrane</keyword>
<dbReference type="EMBL" id="CP028137">
    <property type="protein sequence ID" value="AZZ52467.1"/>
    <property type="molecule type" value="Genomic_DNA"/>
</dbReference>
<sequence length="105" mass="10846">MELLFVTLGGILLGLAARYGLPHRHLHGSVLIPALGGVVAAVVWVALTWAGLPWDGGLIWILALGLAAVAVLAADVALGRARTRRDDAALEAMLAGRVAPDRVAP</sequence>